<dbReference type="SMART" id="SM00463">
    <property type="entry name" value="SMR"/>
    <property type="match status" value="1"/>
</dbReference>
<keyword evidence="7" id="KW-0255">Endonuclease</keyword>
<keyword evidence="6 7" id="KW-0238">DNA-binding</keyword>
<evidence type="ECO:0000259" key="9">
    <source>
        <dbReference type="PROSITE" id="PS50828"/>
    </source>
</evidence>
<comment type="similarity">
    <text evidence="7">Belongs to the DNA mismatch repair MutS family. MutS2 subfamily.</text>
</comment>
<evidence type="ECO:0000256" key="2">
    <source>
        <dbReference type="ARBA" id="ARBA00022741"/>
    </source>
</evidence>
<dbReference type="InterPro" id="IPR036187">
    <property type="entry name" value="DNA_mismatch_repair_MutS_sf"/>
</dbReference>
<dbReference type="GO" id="GO:0072344">
    <property type="term" value="P:rescue of stalled ribosome"/>
    <property type="evidence" value="ECO:0007669"/>
    <property type="project" value="UniProtKB-UniRule"/>
</dbReference>
<protein>
    <recommendedName>
        <fullName evidence="7">Endonuclease MutS2</fullName>
        <ecNumber evidence="7">3.1.-.-</ecNumber>
    </recommendedName>
    <alternativeName>
        <fullName evidence="7">Ribosome-associated protein quality control-upstream factor</fullName>
        <shortName evidence="7">RQC-upstream factor</shortName>
        <shortName evidence="7">RqcU</shortName>
        <ecNumber evidence="7">3.6.4.-</ecNumber>
    </alternativeName>
</protein>
<dbReference type="PROSITE" id="PS50828">
    <property type="entry name" value="SMR"/>
    <property type="match status" value="1"/>
</dbReference>
<dbReference type="InterPro" id="IPR027417">
    <property type="entry name" value="P-loop_NTPase"/>
</dbReference>
<reference evidence="10 11" key="1">
    <citation type="submission" date="2014-07" db="EMBL/GenBank/DDBJ databases">
        <title>Complete genome sequence of a moderately halophilic bacterium Terribacillus aidingensis MP602, isolated from Cryptomeria fortunei in Tianmu mountain in China.</title>
        <authorList>
            <person name="Wang Y."/>
            <person name="Lu P."/>
            <person name="Zhang L."/>
        </authorList>
    </citation>
    <scope>NUCLEOTIDE SEQUENCE [LARGE SCALE GENOMIC DNA]</scope>
    <source>
        <strain evidence="10 11">MP602</strain>
    </source>
</reference>
<evidence type="ECO:0000256" key="4">
    <source>
        <dbReference type="ARBA" id="ARBA00022840"/>
    </source>
</evidence>
<dbReference type="SUPFAM" id="SSF160443">
    <property type="entry name" value="SMR domain-like"/>
    <property type="match status" value="1"/>
</dbReference>
<dbReference type="GO" id="GO:0045910">
    <property type="term" value="P:negative regulation of DNA recombination"/>
    <property type="evidence" value="ECO:0007669"/>
    <property type="project" value="InterPro"/>
</dbReference>
<dbReference type="Proteomes" id="UP000027980">
    <property type="component" value="Chromosome"/>
</dbReference>
<dbReference type="InterPro" id="IPR036063">
    <property type="entry name" value="Smr_dom_sf"/>
</dbReference>
<organism evidence="10 11">
    <name type="scientific">Terribacillus saccharophilus</name>
    <dbReference type="NCBI Taxonomy" id="361277"/>
    <lineage>
        <taxon>Bacteria</taxon>
        <taxon>Bacillati</taxon>
        <taxon>Bacillota</taxon>
        <taxon>Bacilli</taxon>
        <taxon>Bacillales</taxon>
        <taxon>Bacillaceae</taxon>
        <taxon>Terribacillus</taxon>
    </lineage>
</organism>
<dbReference type="FunFam" id="3.40.50.300:FF:000830">
    <property type="entry name" value="Endonuclease MutS2"/>
    <property type="match status" value="1"/>
</dbReference>
<dbReference type="Pfam" id="PF01713">
    <property type="entry name" value="Smr"/>
    <property type="match status" value="1"/>
</dbReference>
<dbReference type="InterPro" id="IPR045076">
    <property type="entry name" value="MutS"/>
</dbReference>
<feature type="domain" description="Smr" evidence="9">
    <location>
        <begin position="705"/>
        <end position="780"/>
    </location>
</feature>
<dbReference type="InterPro" id="IPR007696">
    <property type="entry name" value="DNA_mismatch_repair_MutS_core"/>
</dbReference>
<dbReference type="GO" id="GO:0019843">
    <property type="term" value="F:rRNA binding"/>
    <property type="evidence" value="ECO:0007669"/>
    <property type="project" value="UniProtKB-UniRule"/>
</dbReference>
<dbReference type="GeneID" id="34220374"/>
<keyword evidence="5 7" id="KW-0694">RNA-binding</keyword>
<feature type="coiled-coil region" evidence="8">
    <location>
        <begin position="512"/>
        <end position="596"/>
    </location>
</feature>
<dbReference type="EC" id="3.1.-.-" evidence="7"/>
<dbReference type="GO" id="GO:0004519">
    <property type="term" value="F:endonuclease activity"/>
    <property type="evidence" value="ECO:0007669"/>
    <property type="project" value="UniProtKB-UniRule"/>
</dbReference>
<dbReference type="CDD" id="cd03280">
    <property type="entry name" value="ABC_MutS2"/>
    <property type="match status" value="1"/>
</dbReference>
<evidence type="ECO:0000256" key="1">
    <source>
        <dbReference type="ARBA" id="ARBA00022730"/>
    </source>
</evidence>
<evidence type="ECO:0000256" key="6">
    <source>
        <dbReference type="ARBA" id="ARBA00023125"/>
    </source>
</evidence>
<dbReference type="GO" id="GO:0005524">
    <property type="term" value="F:ATP binding"/>
    <property type="evidence" value="ECO:0007669"/>
    <property type="project" value="UniProtKB-UniRule"/>
</dbReference>
<dbReference type="InterPro" id="IPR046893">
    <property type="entry name" value="MSSS"/>
</dbReference>
<dbReference type="InterPro" id="IPR005747">
    <property type="entry name" value="MutS2"/>
</dbReference>
<dbReference type="NCBIfam" id="TIGR01069">
    <property type="entry name" value="mutS2"/>
    <property type="match status" value="1"/>
</dbReference>
<sequence length="780" mass="86723">MNKRIFRVLEFDKIIQKLSEQAASSLGKKRVMKIQPATELAEVEQLQAETDEAASVIRLRGGIPLGGIYDIHASVKRAVIGGILNANECLDIASTIYGGKNLKHFIEELEEPEMPIIRSLVDQLVSLSDLERHIKNAIDDHGRVMDGASERLRGIRSRIRTNESRVREKLESYTRSKSKMLSDSIITIRNERYVLPVKQEYRGAIGGIVHDQSSSGQTLFMEPQAVVDLNNQLQEARAQEKAEVERILKEISMRVAEDEAVLLANIEILGQIDFISARAKLGAVMHCSMPKMNDKGIIHLKQARHPLIDPEQVVANDIDLGEDYSTIVITGPNTGGKTVTIKTIGLFTLMAQSGLQVPALDGGEMAVFTEVFADIGDEQSIEQSLSTFSSHMVNIVDILKQVDHESLVLFDELGAGTDPQEGAALAMSILDETIKRGATVVATTHYPELKAYGYNRDRVVNASVEFDVETLRPTYRLLIGVPGRSNAFEISRRLGLKESIIDSAKELIGTDSKSVENMIASLETSRREAEHDYESARAQLEEAETLKRDLEKQWQEFDSKRERLYQKAEEKAAKAVEQAREEAEEIVASLRTMKNQASVKEHEIIDARKRLEGASPELAKKGAKAAPQTKENKQLMPGDEVLLLTLGQKGTVVEKVSDKEYMLQIGIMKIKAKRKDIEFVKRQDVLKEKPVATVKGSAYHVSTELDLRGERYEDALRRVEKYVDDALLAGYPHVSIIHGKGTGALRTGVQELAKRHRAVKNYRSGGMNEGGTGVTVLEFQ</sequence>
<dbReference type="GO" id="GO:0006298">
    <property type="term" value="P:mismatch repair"/>
    <property type="evidence" value="ECO:0007669"/>
    <property type="project" value="InterPro"/>
</dbReference>
<evidence type="ECO:0000256" key="8">
    <source>
        <dbReference type="SAM" id="Coils"/>
    </source>
</evidence>
<evidence type="ECO:0000313" key="10">
    <source>
        <dbReference type="EMBL" id="AIF67048.1"/>
    </source>
</evidence>
<dbReference type="KEGG" id="tap:GZ22_10605"/>
<keyword evidence="8" id="KW-0175">Coiled coil</keyword>
<name>A0A075LRF1_9BACI</name>
<dbReference type="PANTHER" id="PTHR48466:SF2">
    <property type="entry name" value="OS10G0509000 PROTEIN"/>
    <property type="match status" value="1"/>
</dbReference>
<dbReference type="EMBL" id="CP008876">
    <property type="protein sequence ID" value="AIF67048.1"/>
    <property type="molecule type" value="Genomic_DNA"/>
</dbReference>
<keyword evidence="2 7" id="KW-0547">Nucleotide-binding</keyword>
<accession>A0A075LRF1</accession>
<dbReference type="Gene3D" id="1.10.1420.10">
    <property type="match status" value="2"/>
</dbReference>
<dbReference type="GO" id="GO:0043023">
    <property type="term" value="F:ribosomal large subunit binding"/>
    <property type="evidence" value="ECO:0007669"/>
    <property type="project" value="UniProtKB-UniRule"/>
</dbReference>
<gene>
    <name evidence="7" type="primary">mutS2</name>
    <name evidence="7" type="synonym">rqcU</name>
    <name evidence="10" type="ORF">GZ22_10605</name>
</gene>
<dbReference type="PIRSF" id="PIRSF005814">
    <property type="entry name" value="MutS_YshD"/>
    <property type="match status" value="1"/>
</dbReference>
<keyword evidence="7" id="KW-0540">Nuclease</keyword>
<dbReference type="SMART" id="SM00533">
    <property type="entry name" value="MUTSd"/>
    <property type="match status" value="1"/>
</dbReference>
<comment type="function">
    <text evidence="7">Acts as a ribosome collision sensor, splitting the ribosome into its 2 subunits. Detects stalled/collided 70S ribosomes which it binds and splits by an ATP-hydrolysis driven conformational change. Acts upstream of the ribosome quality control system (RQC), a ribosome-associated complex that mediates the extraction of incompletely synthesized nascent chains from stalled ribosomes and their subsequent degradation. Probably generates substrates for RQC.</text>
</comment>
<dbReference type="GO" id="GO:0016887">
    <property type="term" value="F:ATP hydrolysis activity"/>
    <property type="evidence" value="ECO:0007669"/>
    <property type="project" value="InterPro"/>
</dbReference>
<dbReference type="EC" id="3.6.4.-" evidence="7"/>
<dbReference type="PANTHER" id="PTHR48466">
    <property type="entry name" value="OS10G0509000 PROTEIN-RELATED"/>
    <property type="match status" value="1"/>
</dbReference>
<dbReference type="SUPFAM" id="SSF48334">
    <property type="entry name" value="DNA repair protein MutS, domain III"/>
    <property type="match status" value="1"/>
</dbReference>
<dbReference type="HAMAP" id="MF_00092">
    <property type="entry name" value="MutS2"/>
    <property type="match status" value="1"/>
</dbReference>
<dbReference type="Pfam" id="PF00488">
    <property type="entry name" value="MutS_V"/>
    <property type="match status" value="1"/>
</dbReference>
<dbReference type="Gene3D" id="3.30.1370.110">
    <property type="match status" value="1"/>
</dbReference>
<dbReference type="HOGENOM" id="CLU_011252_2_1_9"/>
<dbReference type="Pfam" id="PF20297">
    <property type="entry name" value="MSSS"/>
    <property type="match status" value="1"/>
</dbReference>
<comment type="subunit">
    <text evidence="7">Homodimer. Binds to stalled ribosomes, contacting rRNA.</text>
</comment>
<comment type="function">
    <text evidence="7">Endonuclease that is involved in the suppression of homologous recombination and thus may have a key role in the control of bacterial genetic diversity.</text>
</comment>
<dbReference type="GO" id="GO:0030983">
    <property type="term" value="F:mismatched DNA binding"/>
    <property type="evidence" value="ECO:0007669"/>
    <property type="project" value="InterPro"/>
</dbReference>
<dbReference type="InterPro" id="IPR002625">
    <property type="entry name" value="Smr_dom"/>
</dbReference>
<dbReference type="OrthoDB" id="9808166at2"/>
<feature type="binding site" evidence="7">
    <location>
        <begin position="331"/>
        <end position="338"/>
    </location>
    <ligand>
        <name>ATP</name>
        <dbReference type="ChEBI" id="CHEBI:30616"/>
    </ligand>
</feature>
<keyword evidence="4 7" id="KW-0067">ATP-binding</keyword>
<dbReference type="GO" id="GO:0140664">
    <property type="term" value="F:ATP-dependent DNA damage sensor activity"/>
    <property type="evidence" value="ECO:0007669"/>
    <property type="project" value="InterPro"/>
</dbReference>
<dbReference type="AlphaFoldDB" id="A0A075LRF1"/>
<keyword evidence="3 7" id="KW-0378">Hydrolase</keyword>
<dbReference type="Gene3D" id="3.40.50.300">
    <property type="entry name" value="P-loop containing nucleotide triphosphate hydrolases"/>
    <property type="match status" value="1"/>
</dbReference>
<dbReference type="PROSITE" id="PS00486">
    <property type="entry name" value="DNA_MISMATCH_REPAIR_2"/>
    <property type="match status" value="1"/>
</dbReference>
<evidence type="ECO:0000256" key="7">
    <source>
        <dbReference type="HAMAP-Rule" id="MF_00092"/>
    </source>
</evidence>
<dbReference type="SUPFAM" id="SSF52540">
    <property type="entry name" value="P-loop containing nucleoside triphosphate hydrolases"/>
    <property type="match status" value="1"/>
</dbReference>
<dbReference type="SMART" id="SM00534">
    <property type="entry name" value="MUTSac"/>
    <property type="match status" value="1"/>
</dbReference>
<proteinExistence type="inferred from homology"/>
<dbReference type="InterPro" id="IPR000432">
    <property type="entry name" value="DNA_mismatch_repair_MutS_C"/>
</dbReference>
<evidence type="ECO:0000256" key="5">
    <source>
        <dbReference type="ARBA" id="ARBA00022884"/>
    </source>
</evidence>
<dbReference type="RefSeq" id="WP_038562087.1">
    <property type="nucleotide sequence ID" value="NZ_CP008876.1"/>
</dbReference>
<keyword evidence="1 7" id="KW-0699">rRNA-binding</keyword>
<evidence type="ECO:0000256" key="3">
    <source>
        <dbReference type="ARBA" id="ARBA00022801"/>
    </source>
</evidence>
<evidence type="ECO:0000313" key="11">
    <source>
        <dbReference type="Proteomes" id="UP000027980"/>
    </source>
</evidence>